<protein>
    <recommendedName>
        <fullName evidence="4">Transposase IS111A/IS1328/IS1533 N-terminal domain-containing protein</fullName>
    </recommendedName>
</protein>
<name>A0ABP7A4V2_9ACTN</name>
<dbReference type="EMBL" id="BAABDQ010000076">
    <property type="protein sequence ID" value="GAA3624976.1"/>
    <property type="molecule type" value="Genomic_DNA"/>
</dbReference>
<gene>
    <name evidence="2" type="ORF">GCM10022419_133190</name>
</gene>
<feature type="region of interest" description="Disordered" evidence="1">
    <location>
        <begin position="130"/>
        <end position="154"/>
    </location>
</feature>
<proteinExistence type="predicted"/>
<evidence type="ECO:0000313" key="2">
    <source>
        <dbReference type="EMBL" id="GAA3624976.1"/>
    </source>
</evidence>
<organism evidence="2 3">
    <name type="scientific">Nonomuraea rosea</name>
    <dbReference type="NCBI Taxonomy" id="638574"/>
    <lineage>
        <taxon>Bacteria</taxon>
        <taxon>Bacillati</taxon>
        <taxon>Actinomycetota</taxon>
        <taxon>Actinomycetes</taxon>
        <taxon>Streptosporangiales</taxon>
        <taxon>Streptosporangiaceae</taxon>
        <taxon>Nonomuraea</taxon>
    </lineage>
</organism>
<dbReference type="RefSeq" id="WP_345580462.1">
    <property type="nucleotide sequence ID" value="NZ_BAABDQ010000076.1"/>
</dbReference>
<comment type="caution">
    <text evidence="2">The sequence shown here is derived from an EMBL/GenBank/DDBJ whole genome shotgun (WGS) entry which is preliminary data.</text>
</comment>
<reference evidence="3" key="1">
    <citation type="journal article" date="2019" name="Int. J. Syst. Evol. Microbiol.">
        <title>The Global Catalogue of Microorganisms (GCM) 10K type strain sequencing project: providing services to taxonomists for standard genome sequencing and annotation.</title>
        <authorList>
            <consortium name="The Broad Institute Genomics Platform"/>
            <consortium name="The Broad Institute Genome Sequencing Center for Infectious Disease"/>
            <person name="Wu L."/>
            <person name="Ma J."/>
        </authorList>
    </citation>
    <scope>NUCLEOTIDE SEQUENCE [LARGE SCALE GENOMIC DNA]</scope>
    <source>
        <strain evidence="3">JCM 17326</strain>
    </source>
</reference>
<evidence type="ECO:0008006" key="4">
    <source>
        <dbReference type="Google" id="ProtNLM"/>
    </source>
</evidence>
<keyword evidence="3" id="KW-1185">Reference proteome</keyword>
<feature type="compositionally biased region" description="Low complexity" evidence="1">
    <location>
        <begin position="81"/>
        <end position="100"/>
    </location>
</feature>
<evidence type="ECO:0000313" key="3">
    <source>
        <dbReference type="Proteomes" id="UP001500630"/>
    </source>
</evidence>
<evidence type="ECO:0000256" key="1">
    <source>
        <dbReference type="SAM" id="MobiDB-lite"/>
    </source>
</evidence>
<dbReference type="Proteomes" id="UP001500630">
    <property type="component" value="Unassembled WGS sequence"/>
</dbReference>
<accession>A0ABP7A4V2</accession>
<feature type="region of interest" description="Disordered" evidence="1">
    <location>
        <begin position="65"/>
        <end position="100"/>
    </location>
</feature>
<sequence>MQSFGIVTVVGIEGTGAYGAGLARYLHRQEMNLTEVDRPDRKTRRFEGKSDPIDAIQAAKAALACERTGTPKQRDIFDGYRPGTSPTTTSTGRTNPVTTPTLTIRPISLLEYSDEQPSAAWSMSIIEPPDNTQNHRPAPWSGFWHRPASGRRSL</sequence>